<protein>
    <submittedName>
        <fullName evidence="2">Flagellar protein FlaG</fullName>
    </submittedName>
</protein>
<name>A0ABT8EL78_9BURK</name>
<evidence type="ECO:0000313" key="3">
    <source>
        <dbReference type="Proteomes" id="UP001168613"/>
    </source>
</evidence>
<keyword evidence="2" id="KW-0969">Cilium</keyword>
<reference evidence="2" key="1">
    <citation type="submission" date="2021-11" db="EMBL/GenBank/DDBJ databases">
        <title>Draft genome sequence of Alcaligenes endophyticus type strain CCUG 75668T.</title>
        <authorList>
            <person name="Salva-Serra F."/>
            <person name="Duran R.E."/>
            <person name="Seeger M."/>
            <person name="Moore E.R.B."/>
            <person name="Jaen-Luchoro D."/>
        </authorList>
    </citation>
    <scope>NUCLEOTIDE SEQUENCE</scope>
    <source>
        <strain evidence="2">CCUG 75668</strain>
    </source>
</reference>
<dbReference type="PANTHER" id="PTHR37166:SF1">
    <property type="entry name" value="PROTEIN FLAG"/>
    <property type="match status" value="1"/>
</dbReference>
<dbReference type="RefSeq" id="WP_266122942.1">
    <property type="nucleotide sequence ID" value="NZ_JAJHNU010000003.1"/>
</dbReference>
<keyword evidence="2" id="KW-0966">Cell projection</keyword>
<keyword evidence="3" id="KW-1185">Reference proteome</keyword>
<dbReference type="SUPFAM" id="SSF160214">
    <property type="entry name" value="FlaG-like"/>
    <property type="match status" value="1"/>
</dbReference>
<evidence type="ECO:0000256" key="1">
    <source>
        <dbReference type="SAM" id="MobiDB-lite"/>
    </source>
</evidence>
<dbReference type="Gene3D" id="3.30.160.170">
    <property type="entry name" value="FlaG-like"/>
    <property type="match status" value="1"/>
</dbReference>
<gene>
    <name evidence="2" type="ORF">LMS43_12215</name>
</gene>
<feature type="compositionally biased region" description="Polar residues" evidence="1">
    <location>
        <begin position="32"/>
        <end position="45"/>
    </location>
</feature>
<organism evidence="2 3">
    <name type="scientific">Alcaligenes endophyticus</name>
    <dbReference type="NCBI Taxonomy" id="1929088"/>
    <lineage>
        <taxon>Bacteria</taxon>
        <taxon>Pseudomonadati</taxon>
        <taxon>Pseudomonadota</taxon>
        <taxon>Betaproteobacteria</taxon>
        <taxon>Burkholderiales</taxon>
        <taxon>Alcaligenaceae</taxon>
        <taxon>Alcaligenes</taxon>
    </lineage>
</organism>
<dbReference type="Proteomes" id="UP001168613">
    <property type="component" value="Unassembled WGS sequence"/>
</dbReference>
<proteinExistence type="predicted"/>
<dbReference type="InterPro" id="IPR035924">
    <property type="entry name" value="FlaG-like_sf"/>
</dbReference>
<evidence type="ECO:0000313" key="2">
    <source>
        <dbReference type="EMBL" id="MDN4122054.1"/>
    </source>
</evidence>
<feature type="region of interest" description="Disordered" evidence="1">
    <location>
        <begin position="19"/>
        <end position="56"/>
    </location>
</feature>
<dbReference type="InterPro" id="IPR005186">
    <property type="entry name" value="FlaG"/>
</dbReference>
<dbReference type="Pfam" id="PF03646">
    <property type="entry name" value="FlaG"/>
    <property type="match status" value="1"/>
</dbReference>
<comment type="caution">
    <text evidence="2">The sequence shown here is derived from an EMBL/GenBank/DDBJ whole genome shotgun (WGS) entry which is preliminary data.</text>
</comment>
<sequence>MITPVNGPQASLEPIQAHTDAPGQHLPINAATKVTPTSASDTQNQLDKRWPEKNPASSWEINSIDQVLKNLNSSMDAWATGMRFDMDEDAQRLVVSIIDNTTGEVLRTVPSDAVIQIAKMIVQLQGQTVNVQA</sequence>
<dbReference type="EMBL" id="JAJHNU010000003">
    <property type="protein sequence ID" value="MDN4122054.1"/>
    <property type="molecule type" value="Genomic_DNA"/>
</dbReference>
<accession>A0ABT8EL78</accession>
<dbReference type="PANTHER" id="PTHR37166">
    <property type="entry name" value="PROTEIN FLAG"/>
    <property type="match status" value="1"/>
</dbReference>
<keyword evidence="2" id="KW-0282">Flagellum</keyword>